<sequence>MTNREIIIVSDEEIDNVEKILFPQGGYFGKEEKKIIKCFDRSIDIVAAPGSGKTTVLLAKLIILLNRIPLPDRKGICVLTHTNVAINEIKNKLGEKSKILFDYPNFFGTIQKFVDKFLAIPMYKYMFKKNLRAIDDMMYKKAIEKLFNSKEYKSLHVSLEKRFGSKWNEKIKALVKVKIKVKGDGNIELKIFKKRNPGKETPTYEQTKELLWKKLIKENGILKYELAYSFANAYIDKFPILKDYFLNRFKYVFIDEMQDTRKYQIDILNRIFDDTKVTIQRFGDPNQAIFNDEDDSGGIEWKVKEKPMYISSSKRFGKNIAFFVNNLKTKSGFEITGNDKIDSFKPHIIIFDDNSIDKVLDKFVDLIKTYDLESEGKIFKAIGWRKSTDNDKGLTIRSYYSEFEKSTYASMKSNKVVNLFDAIINSIMDFLKDNSNIFNDISKKNVIYFLEENYNDFYTQLRKNCINWYFRYKDTTENIVEEIYNFINRGLFKQLGILEVKNFREILKEHMKKLMSVKKNENKYTRDDIKVFIDTVHGVKGETHTATLYLETFFKKKTDIERILEYLFNNKKSSSSKDILEKTLRVVYVGISRPKKLLCIAVHKNTIENYKEKIDNCEIIEL</sequence>
<dbReference type="InterPro" id="IPR014016">
    <property type="entry name" value="UvrD-like_ATP-bd"/>
</dbReference>
<accession>A0ABX7S7E3</accession>
<keyword evidence="8" id="KW-1185">Reference proteome</keyword>
<dbReference type="RefSeq" id="WP_207567229.1">
    <property type="nucleotide sequence ID" value="NZ_CP071446.1"/>
</dbReference>
<evidence type="ECO:0000313" key="7">
    <source>
        <dbReference type="EMBL" id="QTA38512.1"/>
    </source>
</evidence>
<dbReference type="PANTHER" id="PTHR11070:SF3">
    <property type="entry name" value="DNA 3'-5' HELICASE"/>
    <property type="match status" value="1"/>
</dbReference>
<dbReference type="InterPro" id="IPR013986">
    <property type="entry name" value="DExx_box_DNA_helicase_dom_sf"/>
</dbReference>
<keyword evidence="3 5" id="KW-0347">Helicase</keyword>
<protein>
    <submittedName>
        <fullName evidence="7">ATP-dependent helicase</fullName>
    </submittedName>
</protein>
<dbReference type="SUPFAM" id="SSF52540">
    <property type="entry name" value="P-loop containing nucleoside triphosphate hydrolases"/>
    <property type="match status" value="1"/>
</dbReference>
<dbReference type="InterPro" id="IPR000212">
    <property type="entry name" value="DNA_helicase_UvrD/REP"/>
</dbReference>
<dbReference type="EMBL" id="CP071446">
    <property type="protein sequence ID" value="QTA38512.1"/>
    <property type="molecule type" value="Genomic_DNA"/>
</dbReference>
<evidence type="ECO:0000256" key="5">
    <source>
        <dbReference type="PROSITE-ProRule" id="PRU00560"/>
    </source>
</evidence>
<feature type="domain" description="UvrD-like helicase ATP-binding" evidence="6">
    <location>
        <begin position="26"/>
        <end position="329"/>
    </location>
</feature>
<keyword evidence="4 5" id="KW-0067">ATP-binding</keyword>
<dbReference type="Pfam" id="PF00580">
    <property type="entry name" value="UvrD-helicase"/>
    <property type="match status" value="1"/>
</dbReference>
<keyword evidence="2 5" id="KW-0378">Hydrolase</keyword>
<evidence type="ECO:0000256" key="3">
    <source>
        <dbReference type="ARBA" id="ARBA00022806"/>
    </source>
</evidence>
<evidence type="ECO:0000256" key="4">
    <source>
        <dbReference type="ARBA" id="ARBA00022840"/>
    </source>
</evidence>
<feature type="binding site" evidence="5">
    <location>
        <begin position="47"/>
        <end position="54"/>
    </location>
    <ligand>
        <name>ATP</name>
        <dbReference type="ChEBI" id="CHEBI:30616"/>
    </ligand>
</feature>
<dbReference type="Gene3D" id="1.10.10.160">
    <property type="match status" value="1"/>
</dbReference>
<dbReference type="InterPro" id="IPR027417">
    <property type="entry name" value="P-loop_NTPase"/>
</dbReference>
<proteinExistence type="predicted"/>
<gene>
    <name evidence="7" type="ORF">JYK00_03045</name>
</gene>
<evidence type="ECO:0000313" key="8">
    <source>
        <dbReference type="Proteomes" id="UP000671862"/>
    </source>
</evidence>
<evidence type="ECO:0000259" key="6">
    <source>
        <dbReference type="PROSITE" id="PS51198"/>
    </source>
</evidence>
<organism evidence="7 8">
    <name type="scientific">Thermosipho ferrireducens</name>
    <dbReference type="NCBI Taxonomy" id="2571116"/>
    <lineage>
        <taxon>Bacteria</taxon>
        <taxon>Thermotogati</taxon>
        <taxon>Thermotogota</taxon>
        <taxon>Thermotogae</taxon>
        <taxon>Thermotogales</taxon>
        <taxon>Fervidobacteriaceae</taxon>
        <taxon>Thermosipho</taxon>
    </lineage>
</organism>
<dbReference type="PROSITE" id="PS51198">
    <property type="entry name" value="UVRD_HELICASE_ATP_BIND"/>
    <property type="match status" value="1"/>
</dbReference>
<reference evidence="7 8" key="1">
    <citation type="submission" date="2021-03" db="EMBL/GenBank/DDBJ databases">
        <title>Thermosipho ferrireducens sp.nov., an anaerobic thermophilic iron-reducing bacterium isolated from a deep-sea hydrothermal sulfide deposits.</title>
        <authorList>
            <person name="Zeng X."/>
            <person name="Chen Y."/>
            <person name="Shao Z."/>
        </authorList>
    </citation>
    <scope>NUCLEOTIDE SEQUENCE [LARGE SCALE GENOMIC DNA]</scope>
    <source>
        <strain evidence="7 8">JL129W03</strain>
    </source>
</reference>
<dbReference type="PANTHER" id="PTHR11070">
    <property type="entry name" value="UVRD / RECB / PCRA DNA HELICASE FAMILY MEMBER"/>
    <property type="match status" value="1"/>
</dbReference>
<evidence type="ECO:0000256" key="1">
    <source>
        <dbReference type="ARBA" id="ARBA00022741"/>
    </source>
</evidence>
<keyword evidence="1 5" id="KW-0547">Nucleotide-binding</keyword>
<dbReference type="GO" id="GO:0004386">
    <property type="term" value="F:helicase activity"/>
    <property type="evidence" value="ECO:0007669"/>
    <property type="project" value="UniProtKB-KW"/>
</dbReference>
<dbReference type="Gene3D" id="3.40.50.300">
    <property type="entry name" value="P-loop containing nucleotide triphosphate hydrolases"/>
    <property type="match status" value="2"/>
</dbReference>
<dbReference type="Proteomes" id="UP000671862">
    <property type="component" value="Chromosome"/>
</dbReference>
<name>A0ABX7S7E3_9BACT</name>
<evidence type="ECO:0000256" key="2">
    <source>
        <dbReference type="ARBA" id="ARBA00022801"/>
    </source>
</evidence>